<protein>
    <submittedName>
        <fullName evidence="8">Amino acid permease/amino acid transporter, putative</fullName>
    </submittedName>
</protein>
<feature type="transmembrane region" description="Helical" evidence="6">
    <location>
        <begin position="194"/>
        <end position="217"/>
    </location>
</feature>
<organism evidence="8 9">
    <name type="scientific">Trypanosoma vivax (strain Y486)</name>
    <dbReference type="NCBI Taxonomy" id="1055687"/>
    <lineage>
        <taxon>Eukaryota</taxon>
        <taxon>Discoba</taxon>
        <taxon>Euglenozoa</taxon>
        <taxon>Kinetoplastea</taxon>
        <taxon>Metakinetoplastina</taxon>
        <taxon>Trypanosomatida</taxon>
        <taxon>Trypanosomatidae</taxon>
        <taxon>Trypanosoma</taxon>
        <taxon>Duttonella</taxon>
    </lineage>
</organism>
<name>F9WPJ6_TRYVY</name>
<feature type="domain" description="Amino acid transporter transmembrane" evidence="7">
    <location>
        <begin position="52"/>
        <end position="438"/>
    </location>
</feature>
<feature type="transmembrane region" description="Helical" evidence="6">
    <location>
        <begin position="275"/>
        <end position="293"/>
    </location>
</feature>
<proteinExistence type="predicted"/>
<feature type="transmembrane region" description="Helical" evidence="6">
    <location>
        <begin position="415"/>
        <end position="440"/>
    </location>
</feature>
<dbReference type="Proteomes" id="UP000009027">
    <property type="component" value="Unassembled WGS sequence"/>
</dbReference>
<feature type="transmembrane region" description="Helical" evidence="6">
    <location>
        <begin position="80"/>
        <end position="103"/>
    </location>
</feature>
<evidence type="ECO:0000256" key="5">
    <source>
        <dbReference type="SAM" id="MobiDB-lite"/>
    </source>
</evidence>
<evidence type="ECO:0000256" key="3">
    <source>
        <dbReference type="ARBA" id="ARBA00022989"/>
    </source>
</evidence>
<dbReference type="Pfam" id="PF01490">
    <property type="entry name" value="Aa_trans"/>
    <property type="match status" value="1"/>
</dbReference>
<dbReference type="GO" id="GO:0016020">
    <property type="term" value="C:membrane"/>
    <property type="evidence" value="ECO:0007669"/>
    <property type="project" value="UniProtKB-SubCell"/>
</dbReference>
<feature type="compositionally biased region" description="Low complexity" evidence="5">
    <location>
        <begin position="1"/>
        <end position="12"/>
    </location>
</feature>
<feature type="transmembrane region" description="Helical" evidence="6">
    <location>
        <begin position="168"/>
        <end position="187"/>
    </location>
</feature>
<dbReference type="EMBL" id="CAEX01003488">
    <property type="protein sequence ID" value="CCD19473.1"/>
    <property type="molecule type" value="Genomic_DNA"/>
</dbReference>
<comment type="subcellular location">
    <subcellularLocation>
        <location evidence="1">Membrane</location>
        <topology evidence="1">Multi-pass membrane protein</topology>
    </subcellularLocation>
</comment>
<dbReference type="PANTHER" id="PTHR22950:SF649">
    <property type="entry name" value="ACID TRANSPORTER, PUTATIVE-RELATED"/>
    <property type="match status" value="1"/>
</dbReference>
<feature type="region of interest" description="Disordered" evidence="5">
    <location>
        <begin position="1"/>
        <end position="37"/>
    </location>
</feature>
<keyword evidence="9" id="KW-1185">Reference proteome</keyword>
<feature type="transmembrane region" description="Helical" evidence="6">
    <location>
        <begin position="124"/>
        <end position="145"/>
    </location>
</feature>
<gene>
    <name evidence="8" type="ORF">TvY486_0021710</name>
</gene>
<evidence type="ECO:0000256" key="2">
    <source>
        <dbReference type="ARBA" id="ARBA00022692"/>
    </source>
</evidence>
<evidence type="ECO:0000313" key="8">
    <source>
        <dbReference type="EMBL" id="CCD19473.1"/>
    </source>
</evidence>
<dbReference type="PANTHER" id="PTHR22950">
    <property type="entry name" value="AMINO ACID TRANSPORTER"/>
    <property type="match status" value="1"/>
</dbReference>
<feature type="transmembrane region" description="Helical" evidence="6">
    <location>
        <begin position="55"/>
        <end position="74"/>
    </location>
</feature>
<sequence length="447" mass="48393">MNQPRTDPTEPFETPPPLPSAPTSTFSPRDTKSNSSDKCSDGFGIVPYGGTASNVLNLVSATLGAGIVLLPASFCDSGMIGASLLLLYCFMSTVFSIFILTLTKDKTGLRSYEEMAKGLLGNGLDYFTAFLMFVFCFGTCVGYVMSVRDLLAPVLSIKSMPEFFQSETGKSVAVACLWAVCMLPFSLPKEINALRYASAVGVLCIVFFVVCMIVHSAKNKFEGSSSGVTLVGSPLGFIRAFTFIVFAFICQVNCLEVHAEMRHPQPRRMMRDSAFAMLIVTILYLNAGIFGYLDAGNMIRGSVLPHYQVENIMIFGYIGIAIKLCVGFAICIHPSRDSIYYILKWGMTSDVPVVRNRVISAALATFALILALFLPQIEVVFGLLGGVCGGFLAFILPGLFYMYSGDFTFKKVGCVHYFLTYQLIIVGVGAVVFGTGAALFPCSLLAV</sequence>
<evidence type="ECO:0000256" key="1">
    <source>
        <dbReference type="ARBA" id="ARBA00004141"/>
    </source>
</evidence>
<evidence type="ECO:0000256" key="4">
    <source>
        <dbReference type="ARBA" id="ARBA00023136"/>
    </source>
</evidence>
<evidence type="ECO:0000313" key="9">
    <source>
        <dbReference type="Proteomes" id="UP000009027"/>
    </source>
</evidence>
<keyword evidence="2 6" id="KW-0812">Transmembrane</keyword>
<keyword evidence="4 6" id="KW-0472">Membrane</keyword>
<dbReference type="VEuPathDB" id="TriTrypDB:TvY486_0021710"/>
<dbReference type="GO" id="GO:0015179">
    <property type="term" value="F:L-amino acid transmembrane transporter activity"/>
    <property type="evidence" value="ECO:0007669"/>
    <property type="project" value="TreeGrafter"/>
</dbReference>
<evidence type="ECO:0000256" key="6">
    <source>
        <dbReference type="SAM" id="Phobius"/>
    </source>
</evidence>
<feature type="transmembrane region" description="Helical" evidence="6">
    <location>
        <begin position="313"/>
        <end position="333"/>
    </location>
</feature>
<feature type="transmembrane region" description="Helical" evidence="6">
    <location>
        <begin position="354"/>
        <end position="374"/>
    </location>
</feature>
<feature type="transmembrane region" description="Helical" evidence="6">
    <location>
        <begin position="380"/>
        <end position="403"/>
    </location>
</feature>
<evidence type="ECO:0000259" key="7">
    <source>
        <dbReference type="Pfam" id="PF01490"/>
    </source>
</evidence>
<accession>F9WPJ6</accession>
<dbReference type="InterPro" id="IPR013057">
    <property type="entry name" value="AA_transpt_TM"/>
</dbReference>
<feature type="transmembrane region" description="Helical" evidence="6">
    <location>
        <begin position="237"/>
        <end position="255"/>
    </location>
</feature>
<keyword evidence="3 6" id="KW-1133">Transmembrane helix</keyword>
<reference evidence="8 9" key="1">
    <citation type="journal article" date="2012" name="Proc. Natl. Acad. Sci. U.S.A.">
        <title>Antigenic diversity is generated by distinct evolutionary mechanisms in African trypanosome species.</title>
        <authorList>
            <person name="Jackson A.P."/>
            <person name="Berry A."/>
            <person name="Aslett M."/>
            <person name="Allison H.C."/>
            <person name="Burton P."/>
            <person name="Vavrova-Anderson J."/>
            <person name="Brown R."/>
            <person name="Browne H."/>
            <person name="Corton N."/>
            <person name="Hauser H."/>
            <person name="Gamble J."/>
            <person name="Gilderthorp R."/>
            <person name="Marcello L."/>
            <person name="McQuillan J."/>
            <person name="Otto T.D."/>
            <person name="Quail M.A."/>
            <person name="Sanders M.J."/>
            <person name="van Tonder A."/>
            <person name="Ginger M.L."/>
            <person name="Field M.C."/>
            <person name="Barry J.D."/>
            <person name="Hertz-Fowler C."/>
            <person name="Berriman M."/>
        </authorList>
    </citation>
    <scope>NUCLEOTIDE SEQUENCE</scope>
    <source>
        <strain evidence="8 9">Y486</strain>
    </source>
</reference>
<dbReference type="AlphaFoldDB" id="F9WPJ6"/>
<dbReference type="GO" id="GO:0005737">
    <property type="term" value="C:cytoplasm"/>
    <property type="evidence" value="ECO:0007669"/>
    <property type="project" value="TreeGrafter"/>
</dbReference>